<evidence type="ECO:0000313" key="3">
    <source>
        <dbReference type="Proteomes" id="UP000243887"/>
    </source>
</evidence>
<proteinExistence type="predicted"/>
<dbReference type="AlphaFoldDB" id="A0A1I3RVT6"/>
<dbReference type="OrthoDB" id="1442535at2"/>
<reference evidence="3" key="1">
    <citation type="submission" date="2016-10" db="EMBL/GenBank/DDBJ databases">
        <authorList>
            <person name="Varghese N."/>
            <person name="Submissions S."/>
        </authorList>
    </citation>
    <scope>NUCLEOTIDE SEQUENCE [LARGE SCALE GENOMIC DNA]</scope>
    <source>
        <strain evidence="3">DSM 26542</strain>
    </source>
</reference>
<feature type="transmembrane region" description="Helical" evidence="1">
    <location>
        <begin position="131"/>
        <end position="153"/>
    </location>
</feature>
<feature type="transmembrane region" description="Helical" evidence="1">
    <location>
        <begin position="84"/>
        <end position="110"/>
    </location>
</feature>
<feature type="transmembrane region" description="Helical" evidence="1">
    <location>
        <begin position="39"/>
        <end position="61"/>
    </location>
</feature>
<dbReference type="Proteomes" id="UP000243887">
    <property type="component" value="Unassembled WGS sequence"/>
</dbReference>
<organism evidence="2 3">
    <name type="scientific">Myroides guanonis</name>
    <dbReference type="NCBI Taxonomy" id="1150112"/>
    <lineage>
        <taxon>Bacteria</taxon>
        <taxon>Pseudomonadati</taxon>
        <taxon>Bacteroidota</taxon>
        <taxon>Flavobacteriia</taxon>
        <taxon>Flavobacteriales</taxon>
        <taxon>Flavobacteriaceae</taxon>
        <taxon>Myroides</taxon>
    </lineage>
</organism>
<dbReference type="RefSeq" id="WP_090679274.1">
    <property type="nucleotide sequence ID" value="NZ_FORU01000009.1"/>
</dbReference>
<keyword evidence="1" id="KW-0812">Transmembrane</keyword>
<keyword evidence="1" id="KW-1133">Transmembrane helix</keyword>
<evidence type="ECO:0000313" key="2">
    <source>
        <dbReference type="EMBL" id="SFJ50002.1"/>
    </source>
</evidence>
<keyword evidence="1" id="KW-0472">Membrane</keyword>
<accession>A0A1I3RVT6</accession>
<feature type="transmembrane region" description="Helical" evidence="1">
    <location>
        <begin position="197"/>
        <end position="214"/>
    </location>
</feature>
<feature type="transmembrane region" description="Helical" evidence="1">
    <location>
        <begin position="165"/>
        <end position="185"/>
    </location>
</feature>
<name>A0A1I3RVT6_9FLAO</name>
<protein>
    <submittedName>
        <fullName evidence="2">Uncharacterized protein</fullName>
    </submittedName>
</protein>
<sequence>MKNIFKRLQQIDADGLEINTRNIIDESFKLYTKIVVKSGLVLLLVAMVAAIIGSIVISTNFENPEETLKNLITINPLNFAFNELVAYIVVLSAATAIGSILTAGMIQMAADASKDKKIKTSTAFLFFTKKNGFYVFIAHFLISLAFTSISYLLQYSELSLVSLALNWIINSLTALVTPLLIFGNLSITQAFKYSAQVVNKSPLTIIFLLTWNSFLASAGILFFVVGIFFTLPYLFCVHLVLYKQTVGLEEEYEQEKYE</sequence>
<feature type="transmembrane region" description="Helical" evidence="1">
    <location>
        <begin position="220"/>
        <end position="242"/>
    </location>
</feature>
<keyword evidence="3" id="KW-1185">Reference proteome</keyword>
<evidence type="ECO:0000256" key="1">
    <source>
        <dbReference type="SAM" id="Phobius"/>
    </source>
</evidence>
<gene>
    <name evidence="2" type="ORF">SAMN04487893_10918</name>
</gene>
<dbReference type="EMBL" id="FORU01000009">
    <property type="protein sequence ID" value="SFJ50002.1"/>
    <property type="molecule type" value="Genomic_DNA"/>
</dbReference>